<evidence type="ECO:0000256" key="1">
    <source>
        <dbReference type="ARBA" id="ARBA00023122"/>
    </source>
</evidence>
<protein>
    <recommendedName>
        <fullName evidence="2">CBS domain-containing protein</fullName>
    </recommendedName>
</protein>
<dbReference type="Gene3D" id="3.10.580.10">
    <property type="entry name" value="CBS-domain"/>
    <property type="match status" value="1"/>
</dbReference>
<dbReference type="InterPro" id="IPR000644">
    <property type="entry name" value="CBS_dom"/>
</dbReference>
<dbReference type="SMART" id="SM00116">
    <property type="entry name" value="CBS"/>
    <property type="match status" value="2"/>
</dbReference>
<gene>
    <name evidence="3" type="ORF">LCGC14_2958020</name>
</gene>
<sequence length="139" mass="15589">MKIASIMTRNVYTVDIDDSLKTIRDIFGFDAFHHILVEDGRRLVGVISDRDLLRALSPFLGTLSEKKCDKSTLNEKAHQIMSKEIVTVNTESSIEDAASQLLEWNISCLPVLSSQGVVEGIVTWKDILRFYSKTKTVTA</sequence>
<evidence type="ECO:0000313" key="3">
    <source>
        <dbReference type="EMBL" id="KKK67043.1"/>
    </source>
</evidence>
<accession>A0A0F8XDX0</accession>
<organism evidence="3">
    <name type="scientific">marine sediment metagenome</name>
    <dbReference type="NCBI Taxonomy" id="412755"/>
    <lineage>
        <taxon>unclassified sequences</taxon>
        <taxon>metagenomes</taxon>
        <taxon>ecological metagenomes</taxon>
    </lineage>
</organism>
<reference evidence="3" key="1">
    <citation type="journal article" date="2015" name="Nature">
        <title>Complex archaea that bridge the gap between prokaryotes and eukaryotes.</title>
        <authorList>
            <person name="Spang A."/>
            <person name="Saw J.H."/>
            <person name="Jorgensen S.L."/>
            <person name="Zaremba-Niedzwiedzka K."/>
            <person name="Martijn J."/>
            <person name="Lind A.E."/>
            <person name="van Eijk R."/>
            <person name="Schleper C."/>
            <person name="Guy L."/>
            <person name="Ettema T.J."/>
        </authorList>
    </citation>
    <scope>NUCLEOTIDE SEQUENCE</scope>
</reference>
<name>A0A0F8XDX0_9ZZZZ</name>
<evidence type="ECO:0000259" key="2">
    <source>
        <dbReference type="PROSITE" id="PS51371"/>
    </source>
</evidence>
<dbReference type="AlphaFoldDB" id="A0A0F8XDX0"/>
<dbReference type="SUPFAM" id="SSF54631">
    <property type="entry name" value="CBS-domain pair"/>
    <property type="match status" value="1"/>
</dbReference>
<feature type="domain" description="CBS" evidence="2">
    <location>
        <begin position="7"/>
        <end position="65"/>
    </location>
</feature>
<dbReference type="EMBL" id="LAZR01059796">
    <property type="protein sequence ID" value="KKK67043.1"/>
    <property type="molecule type" value="Genomic_DNA"/>
</dbReference>
<dbReference type="PANTHER" id="PTHR43080">
    <property type="entry name" value="CBS DOMAIN-CONTAINING PROTEIN CBSX3, MITOCHONDRIAL"/>
    <property type="match status" value="1"/>
</dbReference>
<comment type="caution">
    <text evidence="3">The sequence shown here is derived from an EMBL/GenBank/DDBJ whole genome shotgun (WGS) entry which is preliminary data.</text>
</comment>
<dbReference type="InterPro" id="IPR051257">
    <property type="entry name" value="Diverse_CBS-Domain"/>
</dbReference>
<dbReference type="Pfam" id="PF00571">
    <property type="entry name" value="CBS"/>
    <property type="match status" value="2"/>
</dbReference>
<proteinExistence type="predicted"/>
<dbReference type="InterPro" id="IPR046342">
    <property type="entry name" value="CBS_dom_sf"/>
</dbReference>
<feature type="domain" description="CBS" evidence="2">
    <location>
        <begin position="81"/>
        <end position="137"/>
    </location>
</feature>
<dbReference type="PROSITE" id="PS51371">
    <property type="entry name" value="CBS"/>
    <property type="match status" value="2"/>
</dbReference>
<dbReference type="CDD" id="cd04584">
    <property type="entry name" value="CBS_pair_AcuB_like"/>
    <property type="match status" value="1"/>
</dbReference>
<dbReference type="PANTHER" id="PTHR43080:SF2">
    <property type="entry name" value="CBS DOMAIN-CONTAINING PROTEIN"/>
    <property type="match status" value="1"/>
</dbReference>
<keyword evidence="1" id="KW-0129">CBS domain</keyword>